<evidence type="ECO:0000313" key="2">
    <source>
        <dbReference type="EMBL" id="SCX45686.1"/>
    </source>
</evidence>
<name>A0A1G4XWW4_9ACTN</name>
<organism evidence="2 3">
    <name type="scientific">Klenkia marina</name>
    <dbReference type="NCBI Taxonomy" id="1960309"/>
    <lineage>
        <taxon>Bacteria</taxon>
        <taxon>Bacillati</taxon>
        <taxon>Actinomycetota</taxon>
        <taxon>Actinomycetes</taxon>
        <taxon>Geodermatophilales</taxon>
        <taxon>Geodermatophilaceae</taxon>
        <taxon>Klenkia</taxon>
    </lineage>
</organism>
<proteinExistence type="predicted"/>
<evidence type="ECO:0000259" key="1">
    <source>
        <dbReference type="PROSITE" id="PS51186"/>
    </source>
</evidence>
<dbReference type="Proteomes" id="UP000198981">
    <property type="component" value="Unassembled WGS sequence"/>
</dbReference>
<gene>
    <name evidence="2" type="ORF">SAMN03159343_1647</name>
</gene>
<evidence type="ECO:0000313" key="3">
    <source>
        <dbReference type="Proteomes" id="UP000198981"/>
    </source>
</evidence>
<dbReference type="Pfam" id="PF08445">
    <property type="entry name" value="FR47"/>
    <property type="match status" value="1"/>
</dbReference>
<dbReference type="RefSeq" id="WP_207798371.1">
    <property type="nucleotide sequence ID" value="NZ_FMUH01000002.1"/>
</dbReference>
<dbReference type="InterPro" id="IPR016181">
    <property type="entry name" value="Acyl_CoA_acyltransferase"/>
</dbReference>
<dbReference type="PROSITE" id="PS51186">
    <property type="entry name" value="GNAT"/>
    <property type="match status" value="1"/>
</dbReference>
<dbReference type="SUPFAM" id="SSF55729">
    <property type="entry name" value="Acyl-CoA N-acyltransferases (Nat)"/>
    <property type="match status" value="1"/>
</dbReference>
<dbReference type="EMBL" id="FMUH01000002">
    <property type="protein sequence ID" value="SCX45686.1"/>
    <property type="molecule type" value="Genomic_DNA"/>
</dbReference>
<feature type="domain" description="N-acetyltransferase" evidence="1">
    <location>
        <begin position="96"/>
        <end position="225"/>
    </location>
</feature>
<reference evidence="3" key="1">
    <citation type="submission" date="2016-10" db="EMBL/GenBank/DDBJ databases">
        <authorList>
            <person name="Varghese N."/>
            <person name="Submissions S."/>
        </authorList>
    </citation>
    <scope>NUCLEOTIDE SEQUENCE [LARGE SCALE GENOMIC DNA]</scope>
    <source>
        <strain evidence="3">DSM 45722</strain>
    </source>
</reference>
<protein>
    <submittedName>
        <fullName evidence="2">FR47-like protein</fullName>
    </submittedName>
</protein>
<dbReference type="GO" id="GO:0016747">
    <property type="term" value="F:acyltransferase activity, transferring groups other than amino-acyl groups"/>
    <property type="evidence" value="ECO:0007669"/>
    <property type="project" value="InterPro"/>
</dbReference>
<sequence length="225" mass="23628">MTALDDPVGSSLAGAHAGMARRAGRTATYPSDVAVFSAVPADPTAQDWADLAALLGPGAVAELFISPATPPASWTPLFELEGRQLVAPPPSGDPDPQVVELCPADAVEMLELATRTRPGPFFPRTGELGTYLGIRHGGRLVAMAGERLRPAGATEISAVCAAEEVRGQGLAGVLVDDLVRRIAARGEQAFLHVVEGNTAARALYRRLGFIERRAVVFRGYRVPPA</sequence>
<dbReference type="InterPro" id="IPR013653">
    <property type="entry name" value="GCN5-like_dom"/>
</dbReference>
<dbReference type="AlphaFoldDB" id="A0A1G4XWW4"/>
<dbReference type="Gene3D" id="3.40.630.30">
    <property type="match status" value="1"/>
</dbReference>
<keyword evidence="3" id="KW-1185">Reference proteome</keyword>
<accession>A0A1G4XWW4</accession>
<dbReference type="STRING" id="1960309.SAMN03159343_1647"/>
<dbReference type="InterPro" id="IPR000182">
    <property type="entry name" value="GNAT_dom"/>
</dbReference>